<name>A0A2T9Z471_9FUNG</name>
<protein>
    <recommendedName>
        <fullName evidence="2">Autophagy-related protein 101</fullName>
    </recommendedName>
</protein>
<proteinExistence type="inferred from homology"/>
<dbReference type="Proteomes" id="UP000245699">
    <property type="component" value="Unassembled WGS sequence"/>
</dbReference>
<dbReference type="GO" id="GO:0000045">
    <property type="term" value="P:autophagosome assembly"/>
    <property type="evidence" value="ECO:0007669"/>
    <property type="project" value="TreeGrafter"/>
</dbReference>
<dbReference type="GO" id="GO:1990316">
    <property type="term" value="C:Atg1/ULK1 kinase complex"/>
    <property type="evidence" value="ECO:0007669"/>
    <property type="project" value="TreeGrafter"/>
</dbReference>
<evidence type="ECO:0000256" key="2">
    <source>
        <dbReference type="ARBA" id="ARBA00018874"/>
    </source>
</evidence>
<dbReference type="GO" id="GO:0000407">
    <property type="term" value="C:phagophore assembly site"/>
    <property type="evidence" value="ECO:0007669"/>
    <property type="project" value="TreeGrafter"/>
</dbReference>
<evidence type="ECO:0000313" key="5">
    <source>
        <dbReference type="Proteomes" id="UP000245699"/>
    </source>
</evidence>
<dbReference type="PANTHER" id="PTHR13292:SF0">
    <property type="entry name" value="AUTOPHAGY-RELATED PROTEIN 101"/>
    <property type="match status" value="1"/>
</dbReference>
<comment type="similarity">
    <text evidence="1">Belongs to the ATG101 family.</text>
</comment>
<dbReference type="InterPro" id="IPR012445">
    <property type="entry name" value="ATG101"/>
</dbReference>
<organism evidence="4 5">
    <name type="scientific">Furculomyces boomerangus</name>
    <dbReference type="NCBI Taxonomy" id="61424"/>
    <lineage>
        <taxon>Eukaryota</taxon>
        <taxon>Fungi</taxon>
        <taxon>Fungi incertae sedis</taxon>
        <taxon>Zoopagomycota</taxon>
        <taxon>Kickxellomycotina</taxon>
        <taxon>Harpellomycetes</taxon>
        <taxon>Harpellales</taxon>
        <taxon>Harpellaceae</taxon>
        <taxon>Furculomyces</taxon>
    </lineage>
</organism>
<accession>A0A2T9Z471</accession>
<sequence>MNPKHFSFQLASSLLSIQKEHVESFLKAIINSTVFYRFFSSVKPSCKTALISVSYPTVNDKQVSELIEKKIGQLMTFFNETETVDHEISIDFYTKITKKAWFSTTEESVCWEKWILQIELTKAYSQDKQESLEHAESVLRDTLLKIIKNVDLYKDHIPLISSSEPNPFPFKVFPTLKLAFHS</sequence>
<keyword evidence="5" id="KW-1185">Reference proteome</keyword>
<evidence type="ECO:0000256" key="1">
    <source>
        <dbReference type="ARBA" id="ARBA00007130"/>
    </source>
</evidence>
<dbReference type="GO" id="GO:0019901">
    <property type="term" value="F:protein kinase binding"/>
    <property type="evidence" value="ECO:0007669"/>
    <property type="project" value="TreeGrafter"/>
</dbReference>
<evidence type="ECO:0000256" key="3">
    <source>
        <dbReference type="ARBA" id="ARBA00023006"/>
    </source>
</evidence>
<dbReference type="PANTHER" id="PTHR13292">
    <property type="entry name" value="AUTOPHAGY-RELATED PROTEIN 101"/>
    <property type="match status" value="1"/>
</dbReference>
<gene>
    <name evidence="4" type="ORF">BB559_000759</name>
</gene>
<reference evidence="4 5" key="1">
    <citation type="journal article" date="2018" name="MBio">
        <title>Comparative Genomics Reveals the Core Gene Toolbox for the Fungus-Insect Symbiosis.</title>
        <authorList>
            <person name="Wang Y."/>
            <person name="Stata M."/>
            <person name="Wang W."/>
            <person name="Stajich J.E."/>
            <person name="White M.M."/>
            <person name="Moncalvo J.M."/>
        </authorList>
    </citation>
    <scope>NUCLEOTIDE SEQUENCE [LARGE SCALE GENOMIC DNA]</scope>
    <source>
        <strain evidence="4 5">AUS-77-4</strain>
    </source>
</reference>
<dbReference type="Pfam" id="PF07855">
    <property type="entry name" value="ATG101"/>
    <property type="match status" value="1"/>
</dbReference>
<dbReference type="STRING" id="61424.A0A2T9Z471"/>
<keyword evidence="3" id="KW-0072">Autophagy</keyword>
<dbReference type="OrthoDB" id="10259639at2759"/>
<dbReference type="EMBL" id="MBFT01000040">
    <property type="protein sequence ID" value="PVU99382.1"/>
    <property type="molecule type" value="Genomic_DNA"/>
</dbReference>
<evidence type="ECO:0000313" key="4">
    <source>
        <dbReference type="EMBL" id="PVU99382.1"/>
    </source>
</evidence>
<dbReference type="AlphaFoldDB" id="A0A2T9Z471"/>
<comment type="caution">
    <text evidence="4">The sequence shown here is derived from an EMBL/GenBank/DDBJ whole genome shotgun (WGS) entry which is preliminary data.</text>
</comment>